<organism evidence="2 3">
    <name type="scientific">Aspergillus calidoustus</name>
    <dbReference type="NCBI Taxonomy" id="454130"/>
    <lineage>
        <taxon>Eukaryota</taxon>
        <taxon>Fungi</taxon>
        <taxon>Dikarya</taxon>
        <taxon>Ascomycota</taxon>
        <taxon>Pezizomycotina</taxon>
        <taxon>Eurotiomycetes</taxon>
        <taxon>Eurotiomycetidae</taxon>
        <taxon>Eurotiales</taxon>
        <taxon>Aspergillaceae</taxon>
        <taxon>Aspergillus</taxon>
        <taxon>Aspergillus subgen. Nidulantes</taxon>
    </lineage>
</organism>
<dbReference type="Proteomes" id="UP000054771">
    <property type="component" value="Unassembled WGS sequence"/>
</dbReference>
<evidence type="ECO:0000313" key="2">
    <source>
        <dbReference type="EMBL" id="CEL10175.1"/>
    </source>
</evidence>
<accession>A0A0U5GJT3</accession>
<dbReference type="GO" id="GO:0005829">
    <property type="term" value="C:cytosol"/>
    <property type="evidence" value="ECO:0007669"/>
    <property type="project" value="TreeGrafter"/>
</dbReference>
<dbReference type="OMA" id="NDHTKAW"/>
<dbReference type="InterPro" id="IPR029039">
    <property type="entry name" value="Flavoprotein-like_sf"/>
</dbReference>
<dbReference type="Pfam" id="PF03358">
    <property type="entry name" value="FMN_red"/>
    <property type="match status" value="1"/>
</dbReference>
<dbReference type="STRING" id="454130.A0A0U5GJT3"/>
<feature type="domain" description="NADPH-dependent FMN reductase-like" evidence="1">
    <location>
        <begin position="5"/>
        <end position="151"/>
    </location>
</feature>
<name>A0A0U5GJT3_ASPCI</name>
<proteinExistence type="predicted"/>
<dbReference type="Gene3D" id="3.40.50.360">
    <property type="match status" value="1"/>
</dbReference>
<dbReference type="GO" id="GO:0010181">
    <property type="term" value="F:FMN binding"/>
    <property type="evidence" value="ECO:0007669"/>
    <property type="project" value="TreeGrafter"/>
</dbReference>
<evidence type="ECO:0000259" key="1">
    <source>
        <dbReference type="Pfam" id="PF03358"/>
    </source>
</evidence>
<dbReference type="OrthoDB" id="68575at2759"/>
<dbReference type="InterPro" id="IPR050712">
    <property type="entry name" value="NAD(P)H-dep_reductase"/>
</dbReference>
<evidence type="ECO:0000313" key="3">
    <source>
        <dbReference type="Proteomes" id="UP000054771"/>
    </source>
</evidence>
<protein>
    <recommendedName>
        <fullName evidence="1">NADPH-dependent FMN reductase-like domain-containing protein</fullName>
    </recommendedName>
</protein>
<sequence>MAPTNIALITCSTREPRINPFITGYAHEVLDSHIKTTKWTGKVSIIDIADQNLPFYNEPAIPLHPPRSDATPHYVHEHTRAWSRLIQQYDAFIFVTPQYNWSIPASLKNALDYLFHEWAGKPAGIVTYGGRGGGKAGDHLQSILTGLRMRPAKCIPGIVVQSTAMEDWAGQGCVSKEDREAWKVGGVDSQLQLMFTEILDEKV</sequence>
<dbReference type="SUPFAM" id="SSF52218">
    <property type="entry name" value="Flavoproteins"/>
    <property type="match status" value="1"/>
</dbReference>
<dbReference type="InterPro" id="IPR005025">
    <property type="entry name" value="FMN_Rdtase-like_dom"/>
</dbReference>
<dbReference type="AlphaFoldDB" id="A0A0U5GJT3"/>
<gene>
    <name evidence="2" type="ORF">ASPCAL13300</name>
</gene>
<dbReference type="PANTHER" id="PTHR30543">
    <property type="entry name" value="CHROMATE REDUCTASE"/>
    <property type="match status" value="1"/>
</dbReference>
<dbReference type="PANTHER" id="PTHR30543:SF21">
    <property type="entry name" value="NAD(P)H-DEPENDENT FMN REDUCTASE LOT6"/>
    <property type="match status" value="1"/>
</dbReference>
<reference evidence="3" key="1">
    <citation type="journal article" date="2016" name="Genome Announc.">
        <title>Draft genome sequences of fungus Aspergillus calidoustus.</title>
        <authorList>
            <person name="Horn F."/>
            <person name="Linde J."/>
            <person name="Mattern D.J."/>
            <person name="Walther G."/>
            <person name="Guthke R."/>
            <person name="Scherlach K."/>
            <person name="Martin K."/>
            <person name="Brakhage A.A."/>
            <person name="Petzke L."/>
            <person name="Valiante V."/>
        </authorList>
    </citation>
    <scope>NUCLEOTIDE SEQUENCE [LARGE SCALE GENOMIC DNA]</scope>
    <source>
        <strain evidence="3">SF006504</strain>
    </source>
</reference>
<keyword evidence="3" id="KW-1185">Reference proteome</keyword>
<dbReference type="GO" id="GO:0016491">
    <property type="term" value="F:oxidoreductase activity"/>
    <property type="evidence" value="ECO:0007669"/>
    <property type="project" value="InterPro"/>
</dbReference>
<dbReference type="EMBL" id="CDMC01000017">
    <property type="protein sequence ID" value="CEL10175.1"/>
    <property type="molecule type" value="Genomic_DNA"/>
</dbReference>